<dbReference type="InterPro" id="IPR045086">
    <property type="entry name" value="OBG_GTPase"/>
</dbReference>
<dbReference type="CDD" id="cd01898">
    <property type="entry name" value="Obg"/>
    <property type="match status" value="1"/>
</dbReference>
<keyword evidence="5 9" id="KW-0547">Nucleotide-binding</keyword>
<dbReference type="Pfam" id="PF09269">
    <property type="entry name" value="DUF1967"/>
    <property type="match status" value="1"/>
</dbReference>
<feature type="domain" description="OBG-type G" evidence="11">
    <location>
        <begin position="159"/>
        <end position="330"/>
    </location>
</feature>
<dbReference type="InterPro" id="IPR006169">
    <property type="entry name" value="GTP1_OBG_dom"/>
</dbReference>
<evidence type="ECO:0000259" key="13">
    <source>
        <dbReference type="PROSITE" id="PS51883"/>
    </source>
</evidence>
<dbReference type="EMBL" id="QNRX01000002">
    <property type="protein sequence ID" value="RBP69042.1"/>
    <property type="molecule type" value="Genomic_DNA"/>
</dbReference>
<evidence type="ECO:0000256" key="6">
    <source>
        <dbReference type="ARBA" id="ARBA00022801"/>
    </source>
</evidence>
<dbReference type="Pfam" id="PF01926">
    <property type="entry name" value="MMR_HSR1"/>
    <property type="match status" value="1"/>
</dbReference>
<dbReference type="SUPFAM" id="SSF82051">
    <property type="entry name" value="Obg GTP-binding protein N-terminal domain"/>
    <property type="match status" value="1"/>
</dbReference>
<evidence type="ECO:0000259" key="11">
    <source>
        <dbReference type="PROSITE" id="PS51710"/>
    </source>
</evidence>
<dbReference type="PANTHER" id="PTHR11702:SF31">
    <property type="entry name" value="MITOCHONDRIAL RIBOSOME-ASSOCIATED GTPASE 2"/>
    <property type="match status" value="1"/>
</dbReference>
<evidence type="ECO:0000256" key="8">
    <source>
        <dbReference type="ARBA" id="ARBA00023134"/>
    </source>
</evidence>
<dbReference type="FunFam" id="2.70.210.12:FF:000001">
    <property type="entry name" value="GTPase Obg"/>
    <property type="match status" value="1"/>
</dbReference>
<evidence type="ECO:0000256" key="9">
    <source>
        <dbReference type="HAMAP-Rule" id="MF_01454"/>
    </source>
</evidence>
<sequence length="427" mass="47285">MFVDRVQIDIKAGNGGHGSMAFRREKYVPNGGPAGGDGGKGGDVVFKVDSNLRTLVDFRYKRKHEAPSGGNGEGSNRSGKAGENLIIGVPPGTVIFNKDTGNIIADLTEMDEEVIIAKGGKGGRGNQHFATATRQAPHFAEGGEKGQELTVVLELKLLADVGLLGFPNVGKSTFLSVVSKAKPKIANYHFTTLVPNLGVVKWKDYPSFVVADIPGIIEGANEGAGLGHQFLRHVERTKLLIHILDVSGFEGRDPYDDFKKINLELEKHNKKLSERRQIVALNKADVVEDLSTLDELKEKLIQDGFEVFVLSAATNQGIEAILDRTATLLKEIGEVEPIFEVNEEEAQKVYRPTFEKDYRVRRENDYYVIEGELVERLLTSVNFDDYDSVAYFQKVLRDKGVIRDLEDLGIEDGKIVRMGDIEFEYFK</sequence>
<dbReference type="PRINTS" id="PR00326">
    <property type="entry name" value="GTP1OBG"/>
</dbReference>
<dbReference type="InterPro" id="IPR027417">
    <property type="entry name" value="P-loop_NTPase"/>
</dbReference>
<feature type="binding site" evidence="9">
    <location>
        <begin position="165"/>
        <end position="172"/>
    </location>
    <ligand>
        <name>GTP</name>
        <dbReference type="ChEBI" id="CHEBI:37565"/>
    </ligand>
</feature>
<feature type="domain" description="Obg" evidence="13">
    <location>
        <begin position="1"/>
        <end position="158"/>
    </location>
</feature>
<dbReference type="PANTHER" id="PTHR11702">
    <property type="entry name" value="DEVELOPMENTALLY REGULATED GTP-BINDING PROTEIN-RELATED"/>
    <property type="match status" value="1"/>
</dbReference>
<dbReference type="SUPFAM" id="SSF52540">
    <property type="entry name" value="P-loop containing nucleoside triphosphate hydrolases"/>
    <property type="match status" value="1"/>
</dbReference>
<dbReference type="InterPro" id="IPR015349">
    <property type="entry name" value="OCT_dom"/>
</dbReference>
<dbReference type="PROSITE" id="PS51883">
    <property type="entry name" value="OBG"/>
    <property type="match status" value="1"/>
</dbReference>
<dbReference type="NCBIfam" id="TIGR03595">
    <property type="entry name" value="Obg_CgtA_exten"/>
    <property type="match status" value="1"/>
</dbReference>
<dbReference type="GO" id="GO:0000287">
    <property type="term" value="F:magnesium ion binding"/>
    <property type="evidence" value="ECO:0007669"/>
    <property type="project" value="InterPro"/>
</dbReference>
<protein>
    <recommendedName>
        <fullName evidence="9">GTPase Obg</fullName>
        <ecNumber evidence="9">3.6.5.-</ecNumber>
    </recommendedName>
    <alternativeName>
        <fullName evidence="9">GTP-binding protein Obg</fullName>
    </alternativeName>
</protein>
<dbReference type="Proteomes" id="UP000253490">
    <property type="component" value="Unassembled WGS sequence"/>
</dbReference>
<feature type="region of interest" description="Disordered" evidence="10">
    <location>
        <begin position="63"/>
        <end position="83"/>
    </location>
</feature>
<dbReference type="Pfam" id="PF01018">
    <property type="entry name" value="GTP1_OBG"/>
    <property type="match status" value="1"/>
</dbReference>
<dbReference type="GO" id="GO:0003924">
    <property type="term" value="F:GTPase activity"/>
    <property type="evidence" value="ECO:0007669"/>
    <property type="project" value="UniProtKB-UniRule"/>
</dbReference>
<keyword evidence="7 9" id="KW-0460">Magnesium</keyword>
<evidence type="ECO:0000256" key="2">
    <source>
        <dbReference type="ARBA" id="ARBA00007699"/>
    </source>
</evidence>
<dbReference type="PROSITE" id="PS51710">
    <property type="entry name" value="G_OBG"/>
    <property type="match status" value="1"/>
</dbReference>
<feature type="binding site" evidence="9">
    <location>
        <begin position="212"/>
        <end position="215"/>
    </location>
    <ligand>
        <name>GTP</name>
        <dbReference type="ChEBI" id="CHEBI:37565"/>
    </ligand>
</feature>
<evidence type="ECO:0000256" key="5">
    <source>
        <dbReference type="ARBA" id="ARBA00022741"/>
    </source>
</evidence>
<dbReference type="InterPro" id="IPR006074">
    <property type="entry name" value="GTP1-OBG_CS"/>
</dbReference>
<organism evidence="14 15">
    <name type="scientific">Alkalibaculum bacchi</name>
    <dbReference type="NCBI Taxonomy" id="645887"/>
    <lineage>
        <taxon>Bacteria</taxon>
        <taxon>Bacillati</taxon>
        <taxon>Bacillota</taxon>
        <taxon>Clostridia</taxon>
        <taxon>Eubacteriales</taxon>
        <taxon>Eubacteriaceae</taxon>
        <taxon>Alkalibaculum</taxon>
    </lineage>
</organism>
<comment type="caution">
    <text evidence="14">The sequence shown here is derived from an EMBL/GenBank/DDBJ whole genome shotgun (WGS) entry which is preliminary data.</text>
</comment>
<keyword evidence="8 9" id="KW-0342">GTP-binding</keyword>
<evidence type="ECO:0000256" key="4">
    <source>
        <dbReference type="ARBA" id="ARBA00022723"/>
    </source>
</evidence>
<feature type="binding site" evidence="9">
    <location>
        <begin position="190"/>
        <end position="194"/>
    </location>
    <ligand>
        <name>GTP</name>
        <dbReference type="ChEBI" id="CHEBI:37565"/>
    </ligand>
</feature>
<proteinExistence type="inferred from homology"/>
<evidence type="ECO:0000259" key="12">
    <source>
        <dbReference type="PROSITE" id="PS51881"/>
    </source>
</evidence>
<dbReference type="InterPro" id="IPR006073">
    <property type="entry name" value="GTP-bd"/>
</dbReference>
<feature type="binding site" evidence="9">
    <location>
        <position position="172"/>
    </location>
    <ligand>
        <name>Mg(2+)</name>
        <dbReference type="ChEBI" id="CHEBI:18420"/>
    </ligand>
</feature>
<keyword evidence="6 9" id="KW-0378">Hydrolase</keyword>
<comment type="subunit">
    <text evidence="9">Monomer.</text>
</comment>
<evidence type="ECO:0000256" key="10">
    <source>
        <dbReference type="SAM" id="MobiDB-lite"/>
    </source>
</evidence>
<dbReference type="PIRSF" id="PIRSF002401">
    <property type="entry name" value="GTP_bd_Obg/CgtA"/>
    <property type="match status" value="1"/>
</dbReference>
<reference evidence="14 15" key="1">
    <citation type="submission" date="2018-06" db="EMBL/GenBank/DDBJ databases">
        <title>Genomic Encyclopedia of Type Strains, Phase IV (KMG-IV): sequencing the most valuable type-strain genomes for metagenomic binning, comparative biology and taxonomic classification.</title>
        <authorList>
            <person name="Goeker M."/>
        </authorList>
    </citation>
    <scope>NUCLEOTIDE SEQUENCE [LARGE SCALE GENOMIC DNA]</scope>
    <source>
        <strain evidence="14 15">DSM 22112</strain>
    </source>
</reference>
<name>A0A366IF27_9FIRM</name>
<keyword evidence="15" id="KW-1185">Reference proteome</keyword>
<dbReference type="Gene3D" id="2.70.210.12">
    <property type="entry name" value="GTP1/OBG domain"/>
    <property type="match status" value="1"/>
</dbReference>
<dbReference type="AlphaFoldDB" id="A0A366IF27"/>
<dbReference type="NCBIfam" id="NF008954">
    <property type="entry name" value="PRK12296.1"/>
    <property type="match status" value="1"/>
</dbReference>
<dbReference type="NCBIfam" id="TIGR02729">
    <property type="entry name" value="Obg_CgtA"/>
    <property type="match status" value="1"/>
</dbReference>
<keyword evidence="3 9" id="KW-0963">Cytoplasm</keyword>
<evidence type="ECO:0000256" key="3">
    <source>
        <dbReference type="ARBA" id="ARBA00022490"/>
    </source>
</evidence>
<evidence type="ECO:0000313" key="15">
    <source>
        <dbReference type="Proteomes" id="UP000253490"/>
    </source>
</evidence>
<dbReference type="NCBIfam" id="NF008955">
    <property type="entry name" value="PRK12297.1"/>
    <property type="match status" value="1"/>
</dbReference>
<dbReference type="InterPro" id="IPR031167">
    <property type="entry name" value="G_OBG"/>
</dbReference>
<comment type="cofactor">
    <cofactor evidence="1 9">
        <name>Mg(2+)</name>
        <dbReference type="ChEBI" id="CHEBI:18420"/>
    </cofactor>
</comment>
<feature type="binding site" evidence="9">
    <location>
        <begin position="311"/>
        <end position="313"/>
    </location>
    <ligand>
        <name>GTP</name>
        <dbReference type="ChEBI" id="CHEBI:37565"/>
    </ligand>
</feature>
<keyword evidence="4 9" id="KW-0479">Metal-binding</keyword>
<accession>A0A366IF27</accession>
<dbReference type="OrthoDB" id="9807318at2"/>
<dbReference type="NCBIfam" id="NF008956">
    <property type="entry name" value="PRK12299.1"/>
    <property type="match status" value="1"/>
</dbReference>
<dbReference type="InterPro" id="IPR014100">
    <property type="entry name" value="GTP-bd_Obg/CgtA"/>
</dbReference>
<dbReference type="InterPro" id="IPR036726">
    <property type="entry name" value="GTP1_OBG_dom_sf"/>
</dbReference>
<evidence type="ECO:0000256" key="1">
    <source>
        <dbReference type="ARBA" id="ARBA00001946"/>
    </source>
</evidence>
<feature type="binding site" evidence="9">
    <location>
        <position position="192"/>
    </location>
    <ligand>
        <name>Mg(2+)</name>
        <dbReference type="ChEBI" id="CHEBI:18420"/>
    </ligand>
</feature>
<dbReference type="GO" id="GO:0005525">
    <property type="term" value="F:GTP binding"/>
    <property type="evidence" value="ECO:0007669"/>
    <property type="project" value="UniProtKB-UniRule"/>
</dbReference>
<dbReference type="InterPro" id="IPR036346">
    <property type="entry name" value="GTP-bd_prot_GTP1/OBG_C_sf"/>
</dbReference>
<dbReference type="GO" id="GO:0005737">
    <property type="term" value="C:cytoplasm"/>
    <property type="evidence" value="ECO:0007669"/>
    <property type="project" value="UniProtKB-SubCell"/>
</dbReference>
<dbReference type="PROSITE" id="PS51881">
    <property type="entry name" value="OCT"/>
    <property type="match status" value="1"/>
</dbReference>
<dbReference type="PROSITE" id="PS00905">
    <property type="entry name" value="GTP1_OBG"/>
    <property type="match status" value="1"/>
</dbReference>
<feature type="domain" description="OCT" evidence="12">
    <location>
        <begin position="350"/>
        <end position="427"/>
    </location>
</feature>
<dbReference type="SUPFAM" id="SSF102741">
    <property type="entry name" value="Obg GTP-binding protein C-terminal domain"/>
    <property type="match status" value="1"/>
</dbReference>
<dbReference type="Gene3D" id="3.40.50.300">
    <property type="entry name" value="P-loop containing nucleotide triphosphate hydrolases"/>
    <property type="match status" value="1"/>
</dbReference>
<gene>
    <name evidence="9" type="primary">obg</name>
    <name evidence="14" type="ORF">DES36_102186</name>
</gene>
<dbReference type="RefSeq" id="WP_113919609.1">
    <property type="nucleotide sequence ID" value="NZ_QNRX01000002.1"/>
</dbReference>
<comment type="similarity">
    <text evidence="2 9">Belongs to the TRAFAC class OBG-HflX-like GTPase superfamily. OBG GTPase family.</text>
</comment>
<evidence type="ECO:0000313" key="14">
    <source>
        <dbReference type="EMBL" id="RBP69042.1"/>
    </source>
</evidence>
<dbReference type="GO" id="GO:0042254">
    <property type="term" value="P:ribosome biogenesis"/>
    <property type="evidence" value="ECO:0007669"/>
    <property type="project" value="UniProtKB-UniRule"/>
</dbReference>
<dbReference type="HAMAP" id="MF_01454">
    <property type="entry name" value="GTPase_Obg"/>
    <property type="match status" value="1"/>
</dbReference>
<feature type="binding site" evidence="9">
    <location>
        <begin position="282"/>
        <end position="285"/>
    </location>
    <ligand>
        <name>GTP</name>
        <dbReference type="ChEBI" id="CHEBI:37565"/>
    </ligand>
</feature>
<dbReference type="EC" id="3.6.5.-" evidence="9"/>
<comment type="function">
    <text evidence="9">An essential GTPase which binds GTP, GDP and possibly (p)ppGpp with moderate affinity, with high nucleotide exchange rates and a fairly low GTP hydrolysis rate. Plays a role in control of the cell cycle, stress response, ribosome biogenesis and in those bacteria that undergo differentiation, in morphogenesis control.</text>
</comment>
<dbReference type="Gene3D" id="3.30.300.350">
    <property type="entry name" value="GTP-binding protein OBG, C-terminal domain"/>
    <property type="match status" value="1"/>
</dbReference>
<comment type="subcellular location">
    <subcellularLocation>
        <location evidence="9">Cytoplasm</location>
    </subcellularLocation>
</comment>
<evidence type="ECO:0000256" key="7">
    <source>
        <dbReference type="ARBA" id="ARBA00022842"/>
    </source>
</evidence>